<name>A0A0E9PX60_ANGAN</name>
<dbReference type="EMBL" id="GBXM01086496">
    <property type="protein sequence ID" value="JAH22081.1"/>
    <property type="molecule type" value="Transcribed_RNA"/>
</dbReference>
<sequence>MEPSILGVKSVKAPRLSFLIAVCYGFSMAQKKAELIKKFCNKITRGQIIKGKHSH</sequence>
<organism evidence="1">
    <name type="scientific">Anguilla anguilla</name>
    <name type="common">European freshwater eel</name>
    <name type="synonym">Muraena anguilla</name>
    <dbReference type="NCBI Taxonomy" id="7936"/>
    <lineage>
        <taxon>Eukaryota</taxon>
        <taxon>Metazoa</taxon>
        <taxon>Chordata</taxon>
        <taxon>Craniata</taxon>
        <taxon>Vertebrata</taxon>
        <taxon>Euteleostomi</taxon>
        <taxon>Actinopterygii</taxon>
        <taxon>Neopterygii</taxon>
        <taxon>Teleostei</taxon>
        <taxon>Anguilliformes</taxon>
        <taxon>Anguillidae</taxon>
        <taxon>Anguilla</taxon>
    </lineage>
</organism>
<proteinExistence type="predicted"/>
<dbReference type="EMBL" id="GBXM01099725">
    <property type="protein sequence ID" value="JAH08852.1"/>
    <property type="molecule type" value="Transcribed_RNA"/>
</dbReference>
<reference evidence="1" key="2">
    <citation type="journal article" date="2015" name="Fish Shellfish Immunol.">
        <title>Early steps in the European eel (Anguilla anguilla)-Vibrio vulnificus interaction in the gills: Role of the RtxA13 toxin.</title>
        <authorList>
            <person name="Callol A."/>
            <person name="Pajuelo D."/>
            <person name="Ebbesson L."/>
            <person name="Teles M."/>
            <person name="MacKenzie S."/>
            <person name="Amaro C."/>
        </authorList>
    </citation>
    <scope>NUCLEOTIDE SEQUENCE</scope>
</reference>
<dbReference type="AlphaFoldDB" id="A0A0E9PX60"/>
<protein>
    <submittedName>
        <fullName evidence="1">Uncharacterized protein</fullName>
    </submittedName>
</protein>
<evidence type="ECO:0000313" key="1">
    <source>
        <dbReference type="EMBL" id="JAH08852.1"/>
    </source>
</evidence>
<reference evidence="1" key="1">
    <citation type="submission" date="2014-11" db="EMBL/GenBank/DDBJ databases">
        <authorList>
            <person name="Amaro Gonzalez C."/>
        </authorList>
    </citation>
    <scope>NUCLEOTIDE SEQUENCE</scope>
</reference>
<accession>A0A0E9PX60</accession>